<protein>
    <submittedName>
        <fullName evidence="1">Putative internal virion protein B</fullName>
    </submittedName>
</protein>
<evidence type="ECO:0000313" key="1">
    <source>
        <dbReference type="EMBL" id="DAE20519.1"/>
    </source>
</evidence>
<organism evidence="1">
    <name type="scientific">Caudovirales sp. ctSH72</name>
    <dbReference type="NCBI Taxonomy" id="2826773"/>
    <lineage>
        <taxon>Viruses</taxon>
        <taxon>Duplodnaviria</taxon>
        <taxon>Heunggongvirae</taxon>
        <taxon>Uroviricota</taxon>
        <taxon>Caudoviricetes</taxon>
    </lineage>
</organism>
<dbReference type="EMBL" id="BK015697">
    <property type="protein sequence ID" value="DAE20519.1"/>
    <property type="molecule type" value="Genomic_DNA"/>
</dbReference>
<dbReference type="InterPro" id="IPR038996">
    <property type="entry name" value="Gp14"/>
</dbReference>
<reference evidence="1" key="1">
    <citation type="journal article" date="2021" name="Proc. Natl. Acad. Sci. U.S.A.">
        <title>A Catalog of Tens of Thousands of Viruses from Human Metagenomes Reveals Hidden Associations with Chronic Diseases.</title>
        <authorList>
            <person name="Tisza M.J."/>
            <person name="Buck C.B."/>
        </authorList>
    </citation>
    <scope>NUCLEOTIDE SEQUENCE</scope>
    <source>
        <strain evidence="1">CtSH72</strain>
    </source>
</reference>
<dbReference type="Pfam" id="PF24072">
    <property type="entry name" value="T7_gp14"/>
    <property type="match status" value="1"/>
</dbReference>
<proteinExistence type="predicted"/>
<accession>A0A8S5QML7</accession>
<sequence>MCWWAIAAQVAMQAYGMRQQYNAQAKYLEAQAMGATKEMNYAFQNYELERQDAYDAAVNDIIKTRINQMQLNSQVNAAIAEGYAGGGRTADRLMRAAEADTSRSVASIQDNYLRKSNEVDLNKETTLLSTKDYIRQLQKQGEISRNQKFADILNLGATALSGYNEYKTQAAAAKAKGGTFDFWGSHSPDMKESGSYFTYNAQGLPSMAHYTNIYKHGKLRKTNLLID</sequence>
<name>A0A8S5QML7_9CAUD</name>